<sequence length="58" mass="6571">MATEAQTCARESGYPWFVLNFVFWSFEFVSNFGFRASHFTSPSLCLSGFVAMSQLCKT</sequence>
<name>X1FP30_9ZZZZ</name>
<reference evidence="1" key="1">
    <citation type="journal article" date="2014" name="Front. Microbiol.">
        <title>High frequency of phylogenetically diverse reductive dehalogenase-homologous genes in deep subseafloor sedimentary metagenomes.</title>
        <authorList>
            <person name="Kawai M."/>
            <person name="Futagami T."/>
            <person name="Toyoda A."/>
            <person name="Takaki Y."/>
            <person name="Nishi S."/>
            <person name="Hori S."/>
            <person name="Arai W."/>
            <person name="Tsubouchi T."/>
            <person name="Morono Y."/>
            <person name="Uchiyama I."/>
            <person name="Ito T."/>
            <person name="Fujiyama A."/>
            <person name="Inagaki F."/>
            <person name="Takami H."/>
        </authorList>
    </citation>
    <scope>NUCLEOTIDE SEQUENCE</scope>
    <source>
        <strain evidence="1">Expedition CK06-06</strain>
    </source>
</reference>
<dbReference type="EMBL" id="BARU01001949">
    <property type="protein sequence ID" value="GAH22498.1"/>
    <property type="molecule type" value="Genomic_DNA"/>
</dbReference>
<dbReference type="AlphaFoldDB" id="X1FP30"/>
<proteinExistence type="predicted"/>
<protein>
    <submittedName>
        <fullName evidence="1">Uncharacterized protein</fullName>
    </submittedName>
</protein>
<evidence type="ECO:0000313" key="1">
    <source>
        <dbReference type="EMBL" id="GAH22498.1"/>
    </source>
</evidence>
<comment type="caution">
    <text evidence="1">The sequence shown here is derived from an EMBL/GenBank/DDBJ whole genome shotgun (WGS) entry which is preliminary data.</text>
</comment>
<organism evidence="1">
    <name type="scientific">marine sediment metagenome</name>
    <dbReference type="NCBI Taxonomy" id="412755"/>
    <lineage>
        <taxon>unclassified sequences</taxon>
        <taxon>metagenomes</taxon>
        <taxon>ecological metagenomes</taxon>
    </lineage>
</organism>
<gene>
    <name evidence="1" type="ORF">S03H2_04813</name>
</gene>
<accession>X1FP30</accession>